<dbReference type="RefSeq" id="WP_106612719.1">
    <property type="nucleotide sequence ID" value="NZ_JAUSTO010000001.1"/>
</dbReference>
<accession>A0AAE3V8K5</accession>
<keyword evidence="4" id="KW-1185">Reference proteome</keyword>
<dbReference type="AlphaFoldDB" id="A0AAE3V8K5"/>
<dbReference type="Gene3D" id="3.40.50.620">
    <property type="entry name" value="HUPs"/>
    <property type="match status" value="1"/>
</dbReference>
<evidence type="ECO:0000313" key="3">
    <source>
        <dbReference type="EMBL" id="MDQ0151473.1"/>
    </source>
</evidence>
<keyword evidence="1" id="KW-0812">Transmembrane</keyword>
<evidence type="ECO:0000256" key="1">
    <source>
        <dbReference type="SAM" id="Phobius"/>
    </source>
</evidence>
<dbReference type="GO" id="GO:0043164">
    <property type="term" value="P:Gram-negative-bacterium-type cell wall biogenesis"/>
    <property type="evidence" value="ECO:0007669"/>
    <property type="project" value="TreeGrafter"/>
</dbReference>
<protein>
    <submittedName>
        <fullName evidence="3">Uncharacterized SAM-binding protein YcdF (DUF218 family)</fullName>
    </submittedName>
</protein>
<dbReference type="InterPro" id="IPR051599">
    <property type="entry name" value="Cell_Envelope_Assoc"/>
</dbReference>
<dbReference type="Pfam" id="PF02698">
    <property type="entry name" value="DUF218"/>
    <property type="match status" value="1"/>
</dbReference>
<comment type="caution">
    <text evidence="3">The sequence shown here is derived from an EMBL/GenBank/DDBJ whole genome shotgun (WGS) entry which is preliminary data.</text>
</comment>
<dbReference type="Proteomes" id="UP001241537">
    <property type="component" value="Unassembled WGS sequence"/>
</dbReference>
<dbReference type="CDD" id="cd06259">
    <property type="entry name" value="YdcF-like"/>
    <property type="match status" value="1"/>
</dbReference>
<name>A0AAE3V8K5_9FIRM</name>
<dbReference type="EMBL" id="JAUSTO010000001">
    <property type="protein sequence ID" value="MDQ0151473.1"/>
    <property type="molecule type" value="Genomic_DNA"/>
</dbReference>
<dbReference type="PANTHER" id="PTHR30336:SF4">
    <property type="entry name" value="ENVELOPE BIOGENESIS FACTOR ELYC"/>
    <property type="match status" value="1"/>
</dbReference>
<dbReference type="InterPro" id="IPR003848">
    <property type="entry name" value="DUF218"/>
</dbReference>
<gene>
    <name evidence="3" type="ORF">J2S20_000147</name>
</gene>
<dbReference type="InterPro" id="IPR014729">
    <property type="entry name" value="Rossmann-like_a/b/a_fold"/>
</dbReference>
<organism evidence="3 4">
    <name type="scientific">Moryella indoligenes</name>
    <dbReference type="NCBI Taxonomy" id="371674"/>
    <lineage>
        <taxon>Bacteria</taxon>
        <taxon>Bacillati</taxon>
        <taxon>Bacillota</taxon>
        <taxon>Clostridia</taxon>
        <taxon>Lachnospirales</taxon>
        <taxon>Lachnospiraceae</taxon>
        <taxon>Moryella</taxon>
    </lineage>
</organism>
<sequence>MSVFFTAGFLLCLGYWIVATIYAGQFLAQSQIWLCFAFLSLCNAAVAWGYRHEWRQIPLWLVTAVHTATFSLAAVLIAAGVCIASGMHPGEPVNPEYVIVLGAQVRPDGTISRSLKRRLDRTLAYAEQNPQTSFVLSGGQDVSSLRSEAEVMADYLCENGLKAERLLLEIQSKNTFENISYSRALIRRVRGEAEESESRAAFVSPVQGMEILSAESRPVRIAVLSSDYHLYRAMHIAKKQSQQQIYGIPVATDLVLFPHFMLRECAALLKDKFLGRL</sequence>
<proteinExistence type="predicted"/>
<feature type="domain" description="DUF218" evidence="2">
    <location>
        <begin position="97"/>
        <end position="253"/>
    </location>
</feature>
<keyword evidence="1" id="KW-0472">Membrane</keyword>
<dbReference type="PANTHER" id="PTHR30336">
    <property type="entry name" value="INNER MEMBRANE PROTEIN, PROBABLE PERMEASE"/>
    <property type="match status" value="1"/>
</dbReference>
<keyword evidence="1" id="KW-1133">Transmembrane helix</keyword>
<evidence type="ECO:0000259" key="2">
    <source>
        <dbReference type="Pfam" id="PF02698"/>
    </source>
</evidence>
<dbReference type="GO" id="GO:0005886">
    <property type="term" value="C:plasma membrane"/>
    <property type="evidence" value="ECO:0007669"/>
    <property type="project" value="TreeGrafter"/>
</dbReference>
<dbReference type="GO" id="GO:0000270">
    <property type="term" value="P:peptidoglycan metabolic process"/>
    <property type="evidence" value="ECO:0007669"/>
    <property type="project" value="TreeGrafter"/>
</dbReference>
<evidence type="ECO:0000313" key="4">
    <source>
        <dbReference type="Proteomes" id="UP001241537"/>
    </source>
</evidence>
<feature type="transmembrane region" description="Helical" evidence="1">
    <location>
        <begin position="57"/>
        <end position="81"/>
    </location>
</feature>
<feature type="transmembrane region" description="Helical" evidence="1">
    <location>
        <begin position="29"/>
        <end position="50"/>
    </location>
</feature>
<reference evidence="3" key="1">
    <citation type="submission" date="2023-07" db="EMBL/GenBank/DDBJ databases">
        <title>Genomic Encyclopedia of Type Strains, Phase IV (KMG-IV): sequencing the most valuable type-strain genomes for metagenomic binning, comparative biology and taxonomic classification.</title>
        <authorList>
            <person name="Goeker M."/>
        </authorList>
    </citation>
    <scope>NUCLEOTIDE SEQUENCE</scope>
    <source>
        <strain evidence="3">DSM 19659</strain>
    </source>
</reference>